<dbReference type="SUPFAM" id="SSF81923">
    <property type="entry name" value="Double Clp-N motif"/>
    <property type="match status" value="1"/>
</dbReference>
<dbReference type="CDD" id="cd00009">
    <property type="entry name" value="AAA"/>
    <property type="match status" value="1"/>
</dbReference>
<evidence type="ECO:0000256" key="6">
    <source>
        <dbReference type="PROSITE-ProRule" id="PRU01251"/>
    </source>
</evidence>
<dbReference type="PANTHER" id="PTHR11638">
    <property type="entry name" value="ATP-DEPENDENT CLP PROTEASE"/>
    <property type="match status" value="1"/>
</dbReference>
<keyword evidence="3 7" id="KW-0547">Nucleotide-binding</keyword>
<dbReference type="InterPro" id="IPR004176">
    <property type="entry name" value="Clp_R_N"/>
</dbReference>
<dbReference type="GO" id="GO:0008233">
    <property type="term" value="F:peptidase activity"/>
    <property type="evidence" value="ECO:0007669"/>
    <property type="project" value="UniProtKB-KW"/>
</dbReference>
<dbReference type="InterPro" id="IPR027417">
    <property type="entry name" value="P-loop_NTPase"/>
</dbReference>
<dbReference type="GO" id="GO:0005737">
    <property type="term" value="C:cytoplasm"/>
    <property type="evidence" value="ECO:0007669"/>
    <property type="project" value="TreeGrafter"/>
</dbReference>
<dbReference type="GO" id="GO:0006508">
    <property type="term" value="P:proteolysis"/>
    <property type="evidence" value="ECO:0007669"/>
    <property type="project" value="UniProtKB-KW"/>
</dbReference>
<feature type="compositionally biased region" description="Polar residues" evidence="9">
    <location>
        <begin position="79"/>
        <end position="89"/>
    </location>
</feature>
<dbReference type="Gene3D" id="3.40.50.300">
    <property type="entry name" value="P-loop containing nucleotide triphosphate hydrolases"/>
    <property type="match status" value="3"/>
</dbReference>
<evidence type="ECO:0000259" key="10">
    <source>
        <dbReference type="PROSITE" id="PS51903"/>
    </source>
</evidence>
<keyword evidence="11" id="KW-0346">Stress response</keyword>
<dbReference type="InterPro" id="IPR019489">
    <property type="entry name" value="Clp_ATPase_C"/>
</dbReference>
<dbReference type="PROSITE" id="PS51903">
    <property type="entry name" value="CLP_R"/>
    <property type="match status" value="1"/>
</dbReference>
<sequence>MGAVRGPALPGPSRQSANPSMMPICPCSGASSLPSAADMPSVECPAPRQAHSREENRCKTNNNSTIKKKKRNQNHTLHKGTSMSDGQPEWTSAASTALQEAVAVARKHSNGYLDPVHLAYALFKDENGLPSRVLKKIGAGVVADAFMGRIEAVPTQSPAPTQPRPNTDMTRVLNTAEQKRVALDDTLMAVDHLLLGLYESKDTATILKAAGADSKKVEKALMELRKGKKITSEFQDQNYDALSKYATDLCKQAEEGKLDPLIGRADEVLRTIRVLSRRTKNNPVLIGEPGVGKTAIVEGIAQQIIRGDVPDTLASSRIFSLDLGALVAGAKYRGEFEERLKSVLNEVRESSDAIILFIDEIHLVLGAGKTEGAMDAANLLKPMLARGELRTIGATTLEEYRQYVEKDAAFERRFMPVYVEEPNPEECISILRGLKERYETHHGVQITDNAVVVAVQLADRYITSRFMPDKAIDLIDEACANVRVQLTSRPEEIDQLERQKHQLEIEAKALERDRKEKQSQERLRAVKGDIQRVEELLRPLLERYNEERKRIDELQEMQTRLDEKKTKLERAERMRDMELAADLKYNAIPAIQDRIRSLKEQIEKDKASMVQEKVTEVDVAAVVARWTGIPVAKLSQTDRERLLHLSDHLHCRVKGQDEAVERVSDAILRSRAGLSRPHTPTGSFLFLGPTGVGKTELAKAVAVELFDDEKNMVRIDMSEYMEQHAVARLIGAPPGYVGHEEGGQLTEPVRRRPHTVVLLDEVEKAHPSVFHVLLQVLDDGRLTDSHGRTVDFSNTIIIMTSNLGSEHLVHLSNSPGVWAATREKVMQVVRRYFRPEFVNRLDDIVLFRRLGFGELHDIIDIIIAGVNERLKAHDIRLEITDEVKNFVLDSAFDAESGARPLAPLVEKRITTR</sequence>
<evidence type="ECO:0000256" key="3">
    <source>
        <dbReference type="ARBA" id="ARBA00022741"/>
    </source>
</evidence>
<dbReference type="InterPro" id="IPR036628">
    <property type="entry name" value="Clp_N_dom_sf"/>
</dbReference>
<dbReference type="FunFam" id="3.40.50.300:FF:000010">
    <property type="entry name" value="Chaperone clpB 1, putative"/>
    <property type="match status" value="1"/>
</dbReference>
<dbReference type="Gene3D" id="1.10.1780.10">
    <property type="entry name" value="Clp, N-terminal domain"/>
    <property type="match status" value="1"/>
</dbReference>
<comment type="caution">
    <text evidence="11">The sequence shown here is derived from an EMBL/GenBank/DDBJ whole genome shotgun (WGS) entry which is preliminary data.</text>
</comment>
<evidence type="ECO:0000313" key="12">
    <source>
        <dbReference type="Proteomes" id="UP000031737"/>
    </source>
</evidence>
<accession>A0A061ITH2</accession>
<dbReference type="InterPro" id="IPR001270">
    <property type="entry name" value="ClpA/B"/>
</dbReference>
<keyword evidence="12" id="KW-1185">Reference proteome</keyword>
<dbReference type="CDD" id="cd19499">
    <property type="entry name" value="RecA-like_ClpB_Hsp104-like"/>
    <property type="match status" value="1"/>
</dbReference>
<evidence type="ECO:0000256" key="7">
    <source>
        <dbReference type="RuleBase" id="RU004432"/>
    </source>
</evidence>
<dbReference type="Gene3D" id="1.10.8.60">
    <property type="match status" value="1"/>
</dbReference>
<dbReference type="SMART" id="SM00382">
    <property type="entry name" value="AAA"/>
    <property type="match status" value="2"/>
</dbReference>
<dbReference type="VEuPathDB" id="TriTrypDB:TRSC58_06000"/>
<dbReference type="PANTHER" id="PTHR11638:SF18">
    <property type="entry name" value="HEAT SHOCK PROTEIN 104"/>
    <property type="match status" value="1"/>
</dbReference>
<keyword evidence="11" id="KW-0378">Hydrolase</keyword>
<dbReference type="Proteomes" id="UP000031737">
    <property type="component" value="Unassembled WGS sequence"/>
</dbReference>
<organism evidence="11 12">
    <name type="scientific">Trypanosoma rangeli SC58</name>
    <dbReference type="NCBI Taxonomy" id="429131"/>
    <lineage>
        <taxon>Eukaryota</taxon>
        <taxon>Discoba</taxon>
        <taxon>Euglenozoa</taxon>
        <taxon>Kinetoplastea</taxon>
        <taxon>Metakinetoplastina</taxon>
        <taxon>Trypanosomatida</taxon>
        <taxon>Trypanosomatidae</taxon>
        <taxon>Trypanosoma</taxon>
        <taxon>Herpetosoma</taxon>
    </lineage>
</organism>
<dbReference type="PRINTS" id="PR00300">
    <property type="entry name" value="CLPPROTEASEA"/>
</dbReference>
<evidence type="ECO:0000256" key="8">
    <source>
        <dbReference type="SAM" id="Coils"/>
    </source>
</evidence>
<comment type="similarity">
    <text evidence="1 7">Belongs to the ClpA/ClpB family.</text>
</comment>
<protein>
    <submittedName>
        <fullName evidence="11">ATP-dependent Clp protease subunit, heat shock protein 100</fullName>
    </submittedName>
</protein>
<evidence type="ECO:0000313" key="11">
    <source>
        <dbReference type="EMBL" id="ESL06328.1"/>
    </source>
</evidence>
<feature type="coiled-coil region" evidence="8">
    <location>
        <begin position="493"/>
        <end position="581"/>
    </location>
</feature>
<dbReference type="InterPro" id="IPR003959">
    <property type="entry name" value="ATPase_AAA_core"/>
</dbReference>
<feature type="domain" description="Clp R" evidence="10">
    <location>
        <begin position="87"/>
        <end position="227"/>
    </location>
</feature>
<evidence type="ECO:0000256" key="4">
    <source>
        <dbReference type="ARBA" id="ARBA00022840"/>
    </source>
</evidence>
<keyword evidence="8" id="KW-0175">Coiled coil</keyword>
<dbReference type="PROSITE" id="PS00870">
    <property type="entry name" value="CLPAB_1"/>
    <property type="match status" value="1"/>
</dbReference>
<dbReference type="Pfam" id="PF17871">
    <property type="entry name" value="AAA_lid_9"/>
    <property type="match status" value="1"/>
</dbReference>
<evidence type="ECO:0000256" key="1">
    <source>
        <dbReference type="ARBA" id="ARBA00008675"/>
    </source>
</evidence>
<dbReference type="GO" id="GO:0005524">
    <property type="term" value="F:ATP binding"/>
    <property type="evidence" value="ECO:0007669"/>
    <property type="project" value="UniProtKB-KW"/>
</dbReference>
<feature type="region of interest" description="Disordered" evidence="9">
    <location>
        <begin position="1"/>
        <end position="89"/>
    </location>
</feature>
<dbReference type="InterPro" id="IPR050130">
    <property type="entry name" value="ClpA_ClpB"/>
</dbReference>
<gene>
    <name evidence="11" type="ORF">TRSC58_06000</name>
</gene>
<dbReference type="FunFam" id="3.40.50.300:FF:000120">
    <property type="entry name" value="ATP-dependent chaperone ClpB"/>
    <property type="match status" value="1"/>
</dbReference>
<keyword evidence="4 7" id="KW-0067">ATP-binding</keyword>
<dbReference type="PROSITE" id="PS00871">
    <property type="entry name" value="CLPAB_2"/>
    <property type="match status" value="1"/>
</dbReference>
<dbReference type="GO" id="GO:0016887">
    <property type="term" value="F:ATP hydrolysis activity"/>
    <property type="evidence" value="ECO:0007669"/>
    <property type="project" value="InterPro"/>
</dbReference>
<dbReference type="InterPro" id="IPR018368">
    <property type="entry name" value="ClpA/B_CS1"/>
</dbReference>
<dbReference type="Pfam" id="PF02861">
    <property type="entry name" value="Clp_N"/>
    <property type="match status" value="1"/>
</dbReference>
<name>A0A061ITH2_TRYRA</name>
<feature type="compositionally biased region" description="Basic residues" evidence="9">
    <location>
        <begin position="66"/>
        <end position="78"/>
    </location>
</feature>
<dbReference type="Pfam" id="PF00004">
    <property type="entry name" value="AAA"/>
    <property type="match status" value="1"/>
</dbReference>
<keyword evidence="5 7" id="KW-0143">Chaperone</keyword>
<dbReference type="EMBL" id="AUPL01006000">
    <property type="protein sequence ID" value="ESL06328.1"/>
    <property type="molecule type" value="Genomic_DNA"/>
</dbReference>
<evidence type="ECO:0000256" key="5">
    <source>
        <dbReference type="ARBA" id="ARBA00023186"/>
    </source>
</evidence>
<dbReference type="OrthoDB" id="47330at2759"/>
<keyword evidence="11" id="KW-0645">Protease</keyword>
<dbReference type="InterPro" id="IPR028299">
    <property type="entry name" value="ClpA/B_CS2"/>
</dbReference>
<evidence type="ECO:0000256" key="9">
    <source>
        <dbReference type="SAM" id="MobiDB-lite"/>
    </source>
</evidence>
<dbReference type="Pfam" id="PF07724">
    <property type="entry name" value="AAA_2"/>
    <property type="match status" value="1"/>
</dbReference>
<dbReference type="FunFam" id="3.40.50.300:FF:000025">
    <property type="entry name" value="ATP-dependent Clp protease subunit"/>
    <property type="match status" value="1"/>
</dbReference>
<dbReference type="Pfam" id="PF10431">
    <property type="entry name" value="ClpB_D2-small"/>
    <property type="match status" value="1"/>
</dbReference>
<dbReference type="InterPro" id="IPR041546">
    <property type="entry name" value="ClpA/ClpB_AAA_lid"/>
</dbReference>
<dbReference type="InterPro" id="IPR003593">
    <property type="entry name" value="AAA+_ATPase"/>
</dbReference>
<keyword evidence="2 6" id="KW-0677">Repeat</keyword>
<dbReference type="AlphaFoldDB" id="A0A061ITH2"/>
<dbReference type="GO" id="GO:0034605">
    <property type="term" value="P:cellular response to heat"/>
    <property type="evidence" value="ECO:0007669"/>
    <property type="project" value="TreeGrafter"/>
</dbReference>
<reference evidence="11 12" key="1">
    <citation type="submission" date="2013-07" db="EMBL/GenBank/DDBJ databases">
        <authorList>
            <person name="Stoco P.H."/>
            <person name="Wagner G."/>
            <person name="Gerber A."/>
            <person name="Zaha A."/>
            <person name="Thompson C."/>
            <person name="Bartholomeu D.C."/>
            <person name="Luckemeyer D.D."/>
            <person name="Bahia D."/>
            <person name="Loreto E."/>
            <person name="Prestes E.B."/>
            <person name="Lima F.M."/>
            <person name="Rodrigues-Luiz G."/>
            <person name="Vallejo G.A."/>
            <person name="Filho J.F."/>
            <person name="Monteiro K.M."/>
            <person name="Tyler K.M."/>
            <person name="de Almeida L.G."/>
            <person name="Ortiz M.F."/>
            <person name="Siervo M.A."/>
            <person name="de Moraes M.H."/>
            <person name="Cunha O.L."/>
            <person name="Mendonca-Neto R."/>
            <person name="Silva R."/>
            <person name="Teixeira S.M."/>
            <person name="Murta S.M."/>
            <person name="Sincero T.C."/>
            <person name="Mendes T.A."/>
            <person name="Urmenyi T.P."/>
            <person name="Silva V.G."/>
            <person name="da Rocha W.D."/>
            <person name="Andersson B."/>
            <person name="Romanha A.J."/>
            <person name="Steindel M."/>
            <person name="de Vasconcelos A.T."/>
            <person name="Grisard E.C."/>
        </authorList>
    </citation>
    <scope>NUCLEOTIDE SEQUENCE [LARGE SCALE GENOMIC DNA]</scope>
    <source>
        <strain evidence="11 12">SC58</strain>
    </source>
</reference>
<dbReference type="SUPFAM" id="SSF52540">
    <property type="entry name" value="P-loop containing nucleoside triphosphate hydrolases"/>
    <property type="match status" value="2"/>
</dbReference>
<evidence type="ECO:0000256" key="2">
    <source>
        <dbReference type="ARBA" id="ARBA00022737"/>
    </source>
</evidence>
<proteinExistence type="inferred from homology"/>